<organism evidence="5 6">
    <name type="scientific">Legionella oakridgensis</name>
    <dbReference type="NCBI Taxonomy" id="29423"/>
    <lineage>
        <taxon>Bacteria</taxon>
        <taxon>Pseudomonadati</taxon>
        <taxon>Pseudomonadota</taxon>
        <taxon>Gammaproteobacteria</taxon>
        <taxon>Legionellales</taxon>
        <taxon>Legionellaceae</taxon>
        <taxon>Legionella</taxon>
    </lineage>
</organism>
<reference evidence="5 6" key="1">
    <citation type="submission" date="2015-11" db="EMBL/GenBank/DDBJ databases">
        <title>Genomic analysis of 38 Legionella species identifies large and diverse effector repertoires.</title>
        <authorList>
            <person name="Burstein D."/>
            <person name="Amaro F."/>
            <person name="Zusman T."/>
            <person name="Lifshitz Z."/>
            <person name="Cohen O."/>
            <person name="Gilbert J.A."/>
            <person name="Pupko T."/>
            <person name="Shuman H.A."/>
            <person name="Segal G."/>
        </authorList>
    </citation>
    <scope>NUCLEOTIDE SEQUENCE [LARGE SCALE GENOMIC DNA]</scope>
    <source>
        <strain evidence="5 6">Oak Ridge-10</strain>
    </source>
</reference>
<dbReference type="PIRSF" id="PIRSF500060">
    <property type="entry name" value="UCP500060"/>
    <property type="match status" value="1"/>
</dbReference>
<dbReference type="Gene3D" id="3.20.20.70">
    <property type="entry name" value="Aldolase class I"/>
    <property type="match status" value="1"/>
</dbReference>
<dbReference type="GO" id="GO:0015930">
    <property type="term" value="F:glutamate synthase activity"/>
    <property type="evidence" value="ECO:0007669"/>
    <property type="project" value="InterPro"/>
</dbReference>
<evidence type="ECO:0000256" key="1">
    <source>
        <dbReference type="ARBA" id="ARBA00009716"/>
    </source>
</evidence>
<comment type="similarity">
    <text evidence="1 2">Belongs to the glutamate synthase family.</text>
</comment>
<dbReference type="InterPro" id="IPR024188">
    <property type="entry name" value="GltB"/>
</dbReference>
<dbReference type="PANTHER" id="PTHR43819:SF1">
    <property type="entry name" value="ARCHAEAL-TYPE GLUTAMATE SYNTHASE [NADPH]"/>
    <property type="match status" value="1"/>
</dbReference>
<keyword evidence="3" id="KW-0472">Membrane</keyword>
<accession>A0A0W0XIQ4</accession>
<sequence>MRRQWYIGFGIIILTLFLTLVMLHDTVWFLAVLIPLILLWIYDLVQKKHSILRNFPVLGHMRYILEFLRPEIQQYFVANDEEERPFNREIRSIVYERAKNVEDTVPFGTERDILETGYTWVLHSLAPKHVSEVEPRILVGGPDCKKPYNASRLNISAMSYGALSPNALMALNKAAQLGGFAHNTGEGGLSPYHLQGGDIIFQIGTAYFGCRDDNGNFDDQEFKKEANRDEVKMIEIKLSQGAKPSHGGILPAAKLTEEIARVRKVKMGHDVISPPAHTAFDSPKGLLLFVKKLRDLTDGKPVGFKLCVGRKSEFLGICKAMLETNILPDFITVDGAEGGTGAAPLEYTNNVGEPLEAGLIFVHNALVGINVRDKIRLICSGKVATGFDMVCKIALGADMCNSARAMMMAVGCIQSKQCNKNTCPTGVATQSTRLQRGLVVDEKKHRVANFHKNTMKSFLEMIGAMGLTNPSDLKPDYIMRRISNECVKSFNEIYEYIEPGQLLEKQIPASFEKHWQLADADKF</sequence>
<evidence type="ECO:0000256" key="3">
    <source>
        <dbReference type="SAM" id="Phobius"/>
    </source>
</evidence>
<proteinExistence type="inferred from homology"/>
<dbReference type="InterPro" id="IPR002932">
    <property type="entry name" value="Glu_synthdom"/>
</dbReference>
<name>A0A0W0XIQ4_9GAMM</name>
<dbReference type="InterPro" id="IPR013785">
    <property type="entry name" value="Aldolase_TIM"/>
</dbReference>
<feature type="domain" description="Glutamate synthase" evidence="4">
    <location>
        <begin position="150"/>
        <end position="467"/>
    </location>
</feature>
<feature type="transmembrane region" description="Helical" evidence="3">
    <location>
        <begin position="5"/>
        <end position="22"/>
    </location>
</feature>
<keyword evidence="3" id="KW-1133">Transmembrane helix</keyword>
<dbReference type="PATRIC" id="fig|29423.5.peg.52"/>
<dbReference type="Pfam" id="PF01645">
    <property type="entry name" value="Glu_synthase"/>
    <property type="match status" value="1"/>
</dbReference>
<evidence type="ECO:0000313" key="5">
    <source>
        <dbReference type="EMBL" id="KTD44537.1"/>
    </source>
</evidence>
<gene>
    <name evidence="5" type="ORF">Loak_0048</name>
</gene>
<dbReference type="GO" id="GO:0006537">
    <property type="term" value="P:glutamate biosynthetic process"/>
    <property type="evidence" value="ECO:0007669"/>
    <property type="project" value="InterPro"/>
</dbReference>
<comment type="caution">
    <text evidence="5">The sequence shown here is derived from an EMBL/GenBank/DDBJ whole genome shotgun (WGS) entry which is preliminary data.</text>
</comment>
<dbReference type="AlphaFoldDB" id="A0A0W0XIQ4"/>
<dbReference type="InterPro" id="IPR027283">
    <property type="entry name" value="YerD"/>
</dbReference>
<dbReference type="SUPFAM" id="SSF51395">
    <property type="entry name" value="FMN-linked oxidoreductases"/>
    <property type="match status" value="1"/>
</dbReference>
<dbReference type="EMBL" id="LNYP01000002">
    <property type="protein sequence ID" value="KTD44537.1"/>
    <property type="molecule type" value="Genomic_DNA"/>
</dbReference>
<dbReference type="Proteomes" id="UP000054858">
    <property type="component" value="Unassembled WGS sequence"/>
</dbReference>
<dbReference type="PANTHER" id="PTHR43819">
    <property type="entry name" value="ARCHAEAL-TYPE GLUTAMATE SYNTHASE [NADPH]"/>
    <property type="match status" value="1"/>
</dbReference>
<evidence type="ECO:0000256" key="2">
    <source>
        <dbReference type="PIRNR" id="PIRNR006429"/>
    </source>
</evidence>
<dbReference type="PIRSF" id="PIRSF006429">
    <property type="entry name" value="GOGAT_lg_2"/>
    <property type="match status" value="1"/>
</dbReference>
<dbReference type="RefSeq" id="WP_035895563.1">
    <property type="nucleotide sequence ID" value="NZ_LCUA01000010.1"/>
</dbReference>
<evidence type="ECO:0000259" key="4">
    <source>
        <dbReference type="Pfam" id="PF01645"/>
    </source>
</evidence>
<keyword evidence="3" id="KW-0812">Transmembrane</keyword>
<dbReference type="CDD" id="cd02808">
    <property type="entry name" value="GltS_FMN"/>
    <property type="match status" value="1"/>
</dbReference>
<evidence type="ECO:0000313" key="6">
    <source>
        <dbReference type="Proteomes" id="UP000054858"/>
    </source>
</evidence>
<protein>
    <submittedName>
        <fullName evidence="5">Glutamate synthase</fullName>
    </submittedName>
</protein>